<feature type="non-terminal residue" evidence="1">
    <location>
        <position position="1"/>
    </location>
</feature>
<evidence type="ECO:0000313" key="2">
    <source>
        <dbReference type="Proteomes" id="UP000019763"/>
    </source>
</evidence>
<dbReference type="VEuPathDB" id="CryptoDB:GNI_084770"/>
<dbReference type="Proteomes" id="UP000019763">
    <property type="component" value="Unassembled WGS sequence"/>
</dbReference>
<gene>
    <name evidence="1" type="ORF">GNI_084770</name>
</gene>
<protein>
    <submittedName>
        <fullName evidence="1">Uncharacterized protein</fullName>
    </submittedName>
</protein>
<keyword evidence="2" id="KW-1185">Reference proteome</keyword>
<reference evidence="1" key="1">
    <citation type="submission" date="2013-12" db="EMBL/GenBank/DDBJ databases">
        <authorList>
            <person name="Omoto C.K."/>
            <person name="Sibley D."/>
            <person name="Venepally P."/>
            <person name="Hadjithomas M."/>
            <person name="Karamycheva S."/>
            <person name="Brunk B."/>
            <person name="Roos D."/>
            <person name="Caler E."/>
            <person name="Lorenzi H."/>
        </authorList>
    </citation>
    <scope>NUCLEOTIDE SEQUENCE</scope>
</reference>
<dbReference type="EMBL" id="AFNH02000637">
    <property type="protein sequence ID" value="EZG64765.1"/>
    <property type="molecule type" value="Genomic_DNA"/>
</dbReference>
<accession>A0A023B5Z9</accession>
<dbReference type="AlphaFoldDB" id="A0A023B5Z9"/>
<proteinExistence type="predicted"/>
<evidence type="ECO:0000313" key="1">
    <source>
        <dbReference type="EMBL" id="EZG64765.1"/>
    </source>
</evidence>
<feature type="non-terminal residue" evidence="1">
    <location>
        <position position="52"/>
    </location>
</feature>
<dbReference type="RefSeq" id="XP_011134118.1">
    <property type="nucleotide sequence ID" value="XM_011135816.1"/>
</dbReference>
<name>A0A023B5Z9_GRENI</name>
<dbReference type="GeneID" id="22913040"/>
<sequence>WHNPGPRLPAESASIAKHARGCCRSRLPLPVAAPGCRPRLPLPVAAPGCRSR</sequence>
<organism evidence="1 2">
    <name type="scientific">Gregarina niphandrodes</name>
    <name type="common">Septate eugregarine</name>
    <dbReference type="NCBI Taxonomy" id="110365"/>
    <lineage>
        <taxon>Eukaryota</taxon>
        <taxon>Sar</taxon>
        <taxon>Alveolata</taxon>
        <taxon>Apicomplexa</taxon>
        <taxon>Conoidasida</taxon>
        <taxon>Gregarinasina</taxon>
        <taxon>Eugregarinorida</taxon>
        <taxon>Gregarinidae</taxon>
        <taxon>Gregarina</taxon>
    </lineage>
</organism>
<comment type="caution">
    <text evidence="1">The sequence shown here is derived from an EMBL/GenBank/DDBJ whole genome shotgun (WGS) entry which is preliminary data.</text>
</comment>